<dbReference type="SUPFAM" id="SSF88713">
    <property type="entry name" value="Glycoside hydrolase/deacetylase"/>
    <property type="match status" value="1"/>
</dbReference>
<dbReference type="InterPro" id="IPR050248">
    <property type="entry name" value="Polysacc_deacetylase_ArnD"/>
</dbReference>
<organism evidence="4 5">
    <name type="scientific">Paenibacillus agricola</name>
    <dbReference type="NCBI Taxonomy" id="2716264"/>
    <lineage>
        <taxon>Bacteria</taxon>
        <taxon>Bacillati</taxon>
        <taxon>Bacillota</taxon>
        <taxon>Bacilli</taxon>
        <taxon>Bacillales</taxon>
        <taxon>Paenibacillaceae</taxon>
        <taxon>Paenibacillus</taxon>
    </lineage>
</organism>
<name>A0ABX0JAC9_9BACL</name>
<dbReference type="PANTHER" id="PTHR10587">
    <property type="entry name" value="GLYCOSYL TRANSFERASE-RELATED"/>
    <property type="match status" value="1"/>
</dbReference>
<comment type="caution">
    <text evidence="4">The sequence shown here is derived from an EMBL/GenBank/DDBJ whole genome shotgun (WGS) entry which is preliminary data.</text>
</comment>
<dbReference type="PANTHER" id="PTHR10587:SF133">
    <property type="entry name" value="CHITIN DEACETYLASE 1-RELATED"/>
    <property type="match status" value="1"/>
</dbReference>
<evidence type="ECO:0000256" key="2">
    <source>
        <dbReference type="ARBA" id="ARBA00022801"/>
    </source>
</evidence>
<dbReference type="Pfam" id="PF01522">
    <property type="entry name" value="Polysacc_deac_1"/>
    <property type="match status" value="1"/>
</dbReference>
<dbReference type="Gene3D" id="3.20.20.370">
    <property type="entry name" value="Glycoside hydrolase/deacetylase"/>
    <property type="match status" value="1"/>
</dbReference>
<dbReference type="RefSeq" id="WP_166152501.1">
    <property type="nucleotide sequence ID" value="NZ_JAAOIW010000007.1"/>
</dbReference>
<dbReference type="InterPro" id="IPR011330">
    <property type="entry name" value="Glyco_hydro/deAcase_b/a-brl"/>
</dbReference>
<accession>A0ABX0JAC9</accession>
<proteinExistence type="predicted"/>
<evidence type="ECO:0000313" key="4">
    <source>
        <dbReference type="EMBL" id="NHN32236.1"/>
    </source>
</evidence>
<dbReference type="PROSITE" id="PS51677">
    <property type="entry name" value="NODB"/>
    <property type="match status" value="1"/>
</dbReference>
<dbReference type="CDD" id="cd10917">
    <property type="entry name" value="CE4_NodB_like_6s_7s"/>
    <property type="match status" value="1"/>
</dbReference>
<dbReference type="EMBL" id="JAAOIW010000007">
    <property type="protein sequence ID" value="NHN32236.1"/>
    <property type="molecule type" value="Genomic_DNA"/>
</dbReference>
<sequence>MTNRASIALTFDDGPDPTHTPLLLNVLKQHKAQATFFLVGKQLEQYPDIAKQIITEGHEIGNHTYSHPNLRKLDYQQIYEELYIMDLMIRTVTGQSPTLFRPPYLYYNDNVLKAAKKLGYEMILRSIETFDYRNPGVRKIIKSVLGNLKHGDIVLMHDAGGNRMDTITAVEKILIECQKKDYQFVKVSKLLHK</sequence>
<keyword evidence="2" id="KW-0378">Hydrolase</keyword>
<evidence type="ECO:0000256" key="1">
    <source>
        <dbReference type="ARBA" id="ARBA00022723"/>
    </source>
</evidence>
<dbReference type="InterPro" id="IPR002509">
    <property type="entry name" value="NODB_dom"/>
</dbReference>
<keyword evidence="1" id="KW-0479">Metal-binding</keyword>
<evidence type="ECO:0000313" key="5">
    <source>
        <dbReference type="Proteomes" id="UP001165962"/>
    </source>
</evidence>
<protein>
    <submittedName>
        <fullName evidence="4">Polysaccharide deacetylase family protein</fullName>
    </submittedName>
</protein>
<gene>
    <name evidence="4" type="ORF">G9U52_20555</name>
</gene>
<reference evidence="4" key="1">
    <citation type="submission" date="2020-03" db="EMBL/GenBank/DDBJ databases">
        <title>Draft sequencing of Paenibacilllus sp. S3N08.</title>
        <authorList>
            <person name="Kim D.-U."/>
        </authorList>
    </citation>
    <scope>NUCLEOTIDE SEQUENCE</scope>
    <source>
        <strain evidence="4">S3N08</strain>
    </source>
</reference>
<evidence type="ECO:0000259" key="3">
    <source>
        <dbReference type="PROSITE" id="PS51677"/>
    </source>
</evidence>
<feature type="domain" description="NodB homology" evidence="3">
    <location>
        <begin position="5"/>
        <end position="185"/>
    </location>
</feature>
<dbReference type="Proteomes" id="UP001165962">
    <property type="component" value="Unassembled WGS sequence"/>
</dbReference>
<keyword evidence="5" id="KW-1185">Reference proteome</keyword>